<gene>
    <name evidence="5" type="ORF">L2716_06940</name>
</gene>
<evidence type="ECO:0000256" key="1">
    <source>
        <dbReference type="ARBA" id="ARBA00005278"/>
    </source>
</evidence>
<keyword evidence="4" id="KW-1133">Transmembrane helix</keyword>
<feature type="transmembrane region" description="Helical" evidence="4">
    <location>
        <begin position="368"/>
        <end position="387"/>
    </location>
</feature>
<comment type="similarity">
    <text evidence="1">Belongs to the GerABKA family.</text>
</comment>
<dbReference type="RefSeq" id="WP_236333076.1">
    <property type="nucleotide sequence ID" value="NZ_JAKIJS010000001.1"/>
</dbReference>
<reference evidence="5 6" key="1">
    <citation type="submission" date="2022-01" db="EMBL/GenBank/DDBJ databases">
        <title>Alkalihalobacillus sp. EGI L200015, a novel bacterium isolated from a salt lake sediment.</title>
        <authorList>
            <person name="Gao L."/>
            <person name="Fang B.-Z."/>
            <person name="Li W.-J."/>
        </authorList>
    </citation>
    <scope>NUCLEOTIDE SEQUENCE [LARGE SCALE GENOMIC DNA]</scope>
    <source>
        <strain evidence="5 6">KCTC 12718</strain>
    </source>
</reference>
<feature type="transmembrane region" description="Helical" evidence="4">
    <location>
        <begin position="424"/>
        <end position="447"/>
    </location>
</feature>
<evidence type="ECO:0000313" key="5">
    <source>
        <dbReference type="EMBL" id="MCF6137461.1"/>
    </source>
</evidence>
<dbReference type="InterPro" id="IPR004995">
    <property type="entry name" value="Spore_Ger"/>
</dbReference>
<comment type="caution">
    <text evidence="5">The sequence shown here is derived from an EMBL/GenBank/DDBJ whole genome shotgun (WGS) entry which is preliminary data.</text>
</comment>
<keyword evidence="6" id="KW-1185">Reference proteome</keyword>
<name>A0ABS9H056_9BACL</name>
<dbReference type="PANTHER" id="PTHR22550:SF5">
    <property type="entry name" value="LEUCINE ZIPPER PROTEIN 4"/>
    <property type="match status" value="1"/>
</dbReference>
<proteinExistence type="inferred from homology"/>
<evidence type="ECO:0000256" key="3">
    <source>
        <dbReference type="SAM" id="MobiDB-lite"/>
    </source>
</evidence>
<keyword evidence="4" id="KW-0812">Transmembrane</keyword>
<feature type="region of interest" description="Disordered" evidence="3">
    <location>
        <begin position="1"/>
        <end position="20"/>
    </location>
</feature>
<dbReference type="Proteomes" id="UP001649381">
    <property type="component" value="Unassembled WGS sequence"/>
</dbReference>
<evidence type="ECO:0000313" key="6">
    <source>
        <dbReference type="Proteomes" id="UP001649381"/>
    </source>
</evidence>
<dbReference type="EMBL" id="JAKIJS010000001">
    <property type="protein sequence ID" value="MCF6137461.1"/>
    <property type="molecule type" value="Genomic_DNA"/>
</dbReference>
<sequence>MSYRKKVKRNNISRQSGNNEHAPFIHEKLADNIDEIHHILGNSSDLQIKVFQIDPSNSVHASLVYLKGLSEEQSIDDFIATIALRNQTNIKEHLDQLPIGDLEKSSDWGSVIQSILSGDLVLLIDGIDNGFILETDKQNFRSVEESKAEPVVRGPKESFTETLEVNVAMIRRKLKDPNLQIKSTKIGRSTNTDVAVLHLKGIANEKIVQEVNDRLDQIDIDGIFESGNIEELIEDKTFTPFPTMFNSEKPDVIAAGLLEGKIAIIIDGTPFVLLVPALFIQFFQSAEDYYQRWDISSLLRLLRVFSFFISLLGPAFYIALTTFHHEMLPTNLLISLAAQREGIPFPAIFEAILMEVTLEILREAGIRLPVAVGQTISIVGALVIGQAAVEAGFVSPAMVIVVSITAISNFIIPSYNLAISIRILRFLFMLSAATFGLYGIALGLFALSLHLCSLRSFGVPYMSPLAPYNNQDQKDSLIRMPQNYLFTRPKLIQQNNTVRQNAKSSK</sequence>
<feature type="transmembrane region" description="Helical" evidence="4">
    <location>
        <begin position="301"/>
        <end position="323"/>
    </location>
</feature>
<organism evidence="5 6">
    <name type="scientific">Pseudalkalibacillus berkeleyi</name>
    <dbReference type="NCBI Taxonomy" id="1069813"/>
    <lineage>
        <taxon>Bacteria</taxon>
        <taxon>Bacillati</taxon>
        <taxon>Bacillota</taxon>
        <taxon>Bacilli</taxon>
        <taxon>Bacillales</taxon>
        <taxon>Fictibacillaceae</taxon>
        <taxon>Pseudalkalibacillus</taxon>
    </lineage>
</organism>
<evidence type="ECO:0000256" key="4">
    <source>
        <dbReference type="SAM" id="Phobius"/>
    </source>
</evidence>
<feature type="compositionally biased region" description="Basic residues" evidence="3">
    <location>
        <begin position="1"/>
        <end position="11"/>
    </location>
</feature>
<feature type="transmembrane region" description="Helical" evidence="4">
    <location>
        <begin position="393"/>
        <end position="412"/>
    </location>
</feature>
<dbReference type="PIRSF" id="PIRSF005690">
    <property type="entry name" value="GerBA"/>
    <property type="match status" value="1"/>
</dbReference>
<keyword evidence="2 4" id="KW-0472">Membrane</keyword>
<dbReference type="Pfam" id="PF03323">
    <property type="entry name" value="GerA"/>
    <property type="match status" value="1"/>
</dbReference>
<protein>
    <submittedName>
        <fullName evidence="5">Spore germination protein</fullName>
    </submittedName>
</protein>
<evidence type="ECO:0000256" key="2">
    <source>
        <dbReference type="ARBA" id="ARBA00023136"/>
    </source>
</evidence>
<accession>A0ABS9H056</accession>
<dbReference type="InterPro" id="IPR050768">
    <property type="entry name" value="UPF0353/GerABKA_families"/>
</dbReference>
<dbReference type="PANTHER" id="PTHR22550">
    <property type="entry name" value="SPORE GERMINATION PROTEIN"/>
    <property type="match status" value="1"/>
</dbReference>